<organism evidence="5 6">
    <name type="scientific">Streptomyces bambusae</name>
    <dbReference type="NCBI Taxonomy" id="1550616"/>
    <lineage>
        <taxon>Bacteria</taxon>
        <taxon>Bacillati</taxon>
        <taxon>Actinomycetota</taxon>
        <taxon>Actinomycetes</taxon>
        <taxon>Kitasatosporales</taxon>
        <taxon>Streptomycetaceae</taxon>
        <taxon>Streptomyces</taxon>
    </lineage>
</organism>
<dbReference type="PANTHER" id="PTHR43884">
    <property type="entry name" value="ACYL-COA DEHYDROGENASE"/>
    <property type="match status" value="1"/>
</dbReference>
<evidence type="ECO:0000256" key="1">
    <source>
        <dbReference type="ARBA" id="ARBA00022630"/>
    </source>
</evidence>
<feature type="domain" description="Acyl-CoA dehydrogenase/oxidase C-terminal" evidence="4">
    <location>
        <begin position="2"/>
        <end position="120"/>
    </location>
</feature>
<dbReference type="Gene3D" id="1.20.140.10">
    <property type="entry name" value="Butyryl-CoA Dehydrogenase, subunit A, domain 3"/>
    <property type="match status" value="1"/>
</dbReference>
<proteinExistence type="predicted"/>
<dbReference type="InterPro" id="IPR009075">
    <property type="entry name" value="AcylCo_DH/oxidase_C"/>
</dbReference>
<dbReference type="EMBL" id="WTFF01000231">
    <property type="protein sequence ID" value="MBW5485227.1"/>
    <property type="molecule type" value="Genomic_DNA"/>
</dbReference>
<gene>
    <name evidence="5" type="ORF">GPJ59_25965</name>
</gene>
<keyword evidence="3" id="KW-0560">Oxidoreductase</keyword>
<dbReference type="RefSeq" id="WP_258024921.1">
    <property type="nucleotide sequence ID" value="NZ_WTFF01000231.1"/>
</dbReference>
<evidence type="ECO:0000256" key="2">
    <source>
        <dbReference type="ARBA" id="ARBA00022827"/>
    </source>
</evidence>
<accession>A0ABS6ZBS2</accession>
<evidence type="ECO:0000256" key="3">
    <source>
        <dbReference type="ARBA" id="ARBA00023002"/>
    </source>
</evidence>
<name>A0ABS6ZBS2_9ACTN</name>
<dbReference type="SUPFAM" id="SSF47203">
    <property type="entry name" value="Acyl-CoA dehydrogenase C-terminal domain-like"/>
    <property type="match status" value="1"/>
</dbReference>
<sequence length="149" mass="15650">RWARLLTAAQALGVGEALLARTVEYVGRRTQFGVPVGGFQAVKHRLADTLLALEFARPLVFGAAVTMADGDVAAAKLAAGEAAYRAALTALQLHGAIGYTQELDLSLWLRKARPLRDAWGSPAQCRADVLAGYRCGVVPGSTATASETT</sequence>
<dbReference type="PANTHER" id="PTHR43884:SF20">
    <property type="entry name" value="ACYL-COA DEHYDROGENASE FADE28"/>
    <property type="match status" value="1"/>
</dbReference>
<keyword evidence="1" id="KW-0285">Flavoprotein</keyword>
<keyword evidence="2" id="KW-0274">FAD</keyword>
<evidence type="ECO:0000313" key="5">
    <source>
        <dbReference type="EMBL" id="MBW5485227.1"/>
    </source>
</evidence>
<feature type="non-terminal residue" evidence="5">
    <location>
        <position position="1"/>
    </location>
</feature>
<dbReference type="InterPro" id="IPR036250">
    <property type="entry name" value="AcylCo_DH-like_C"/>
</dbReference>
<comment type="caution">
    <text evidence="5">The sequence shown here is derived from an EMBL/GenBank/DDBJ whole genome shotgun (WGS) entry which is preliminary data.</text>
</comment>
<dbReference type="Pfam" id="PF00441">
    <property type="entry name" value="Acyl-CoA_dh_1"/>
    <property type="match status" value="1"/>
</dbReference>
<evidence type="ECO:0000313" key="6">
    <source>
        <dbReference type="Proteomes" id="UP000812013"/>
    </source>
</evidence>
<dbReference type="Proteomes" id="UP000812013">
    <property type="component" value="Unassembled WGS sequence"/>
</dbReference>
<evidence type="ECO:0000259" key="4">
    <source>
        <dbReference type="Pfam" id="PF00441"/>
    </source>
</evidence>
<reference evidence="5 6" key="1">
    <citation type="submission" date="2019-12" db="EMBL/GenBank/DDBJ databases">
        <title>Genome sequence of Streptomyces bambusae.</title>
        <authorList>
            <person name="Bansal K."/>
            <person name="Choksket S."/>
            <person name="Korpole S."/>
            <person name="Patil P.B."/>
        </authorList>
    </citation>
    <scope>NUCLEOTIDE SEQUENCE [LARGE SCALE GENOMIC DNA]</scope>
    <source>
        <strain evidence="5 6">SK60</strain>
    </source>
</reference>
<keyword evidence="6" id="KW-1185">Reference proteome</keyword>
<protein>
    <recommendedName>
        <fullName evidence="4">Acyl-CoA dehydrogenase/oxidase C-terminal domain-containing protein</fullName>
    </recommendedName>
</protein>